<keyword evidence="2" id="KW-1185">Reference proteome</keyword>
<dbReference type="Proteomes" id="UP000295493">
    <property type="component" value="Unassembled WGS sequence"/>
</dbReference>
<dbReference type="OrthoDB" id="7594790at2"/>
<accession>A0A4R6FNP8</accession>
<dbReference type="AlphaFoldDB" id="A0A4R6FNP8"/>
<proteinExistence type="predicted"/>
<dbReference type="EMBL" id="SNWD01000006">
    <property type="protein sequence ID" value="TDN82324.1"/>
    <property type="molecule type" value="Genomic_DNA"/>
</dbReference>
<comment type="caution">
    <text evidence="1">The sequence shown here is derived from an EMBL/GenBank/DDBJ whole genome shotgun (WGS) entry which is preliminary data.</text>
</comment>
<evidence type="ECO:0000313" key="1">
    <source>
        <dbReference type="EMBL" id="TDN82324.1"/>
    </source>
</evidence>
<organism evidence="1 2">
    <name type="scientific">Stakelama pacifica</name>
    <dbReference type="NCBI Taxonomy" id="517720"/>
    <lineage>
        <taxon>Bacteria</taxon>
        <taxon>Pseudomonadati</taxon>
        <taxon>Pseudomonadota</taxon>
        <taxon>Alphaproteobacteria</taxon>
        <taxon>Sphingomonadales</taxon>
        <taxon>Sphingomonadaceae</taxon>
        <taxon>Stakelama</taxon>
    </lineage>
</organism>
<name>A0A4R6FNP8_9SPHN</name>
<evidence type="ECO:0008006" key="3">
    <source>
        <dbReference type="Google" id="ProtNLM"/>
    </source>
</evidence>
<evidence type="ECO:0000313" key="2">
    <source>
        <dbReference type="Proteomes" id="UP000295493"/>
    </source>
</evidence>
<gene>
    <name evidence="1" type="ORF">EV664_106132</name>
</gene>
<dbReference type="RefSeq" id="WP_133495697.1">
    <property type="nucleotide sequence ID" value="NZ_BMLU01000006.1"/>
</dbReference>
<dbReference type="PROSITE" id="PS51257">
    <property type="entry name" value="PROKAR_LIPOPROTEIN"/>
    <property type="match status" value="1"/>
</dbReference>
<protein>
    <recommendedName>
        <fullName evidence="3">Lipoprotein</fullName>
    </recommendedName>
</protein>
<reference evidence="1 2" key="1">
    <citation type="submission" date="2019-03" db="EMBL/GenBank/DDBJ databases">
        <title>Genomic Encyclopedia of Type Strains, Phase IV (KMG-IV): sequencing the most valuable type-strain genomes for metagenomic binning, comparative biology and taxonomic classification.</title>
        <authorList>
            <person name="Goeker M."/>
        </authorList>
    </citation>
    <scope>NUCLEOTIDE SEQUENCE [LARGE SCALE GENOMIC DNA]</scope>
    <source>
        <strain evidence="1 2">DSM 25059</strain>
    </source>
</reference>
<sequence length="175" mass="18378">MRTALILAPIALLAGCGGNDHGGHDDDSGTSITISGQDENGQAVLAKADGNTGEVSLNMPGFEGKLKVPRLNLDAGDVDIDGVPLYPGSTISDIHIDAKGEGPNKGRDKVNFTFESPASAEKVRDWFRQKFADKGTPVKLEGDRLIGATKNDGGFELAITPAGPDRAQGRLQLRN</sequence>